<sequence>MMPMMAQANIGCGSPEAIGCDFARGSGDDDWSSPRPMDGSPMSTDPNGAPTVGDDSEPVSKTQPVTEDESVTESGPGDHCGGHRSGQNGPMSAPAAMAQPQAQAVAHGADGPVPGDDARGTRHYGADVARRGGVGHPQDGESCNDLKRRWHFLYLSAYQSVHVFVC</sequence>
<protein>
    <submittedName>
        <fullName evidence="2">Uncharacterized protein</fullName>
    </submittedName>
</protein>
<accession>D2A0L4</accession>
<organism evidence="2 3">
    <name type="scientific">Tribolium castaneum</name>
    <name type="common">Red flour beetle</name>
    <dbReference type="NCBI Taxonomy" id="7070"/>
    <lineage>
        <taxon>Eukaryota</taxon>
        <taxon>Metazoa</taxon>
        <taxon>Ecdysozoa</taxon>
        <taxon>Arthropoda</taxon>
        <taxon>Hexapoda</taxon>
        <taxon>Insecta</taxon>
        <taxon>Pterygota</taxon>
        <taxon>Neoptera</taxon>
        <taxon>Endopterygota</taxon>
        <taxon>Coleoptera</taxon>
        <taxon>Polyphaga</taxon>
        <taxon>Cucujiformia</taxon>
        <taxon>Tenebrionidae</taxon>
        <taxon>Tenebrionidae incertae sedis</taxon>
        <taxon>Tribolium</taxon>
    </lineage>
</organism>
<gene>
    <name evidence="2" type="primary">AUGUSTUS-3.0.2_07240</name>
    <name evidence="2" type="ORF">TcasGA2_TC007240</name>
</gene>
<dbReference type="HOGENOM" id="CLU_1604860_0_0_1"/>
<dbReference type="Proteomes" id="UP000007266">
    <property type="component" value="Linkage group 4"/>
</dbReference>
<reference evidence="2 3" key="2">
    <citation type="journal article" date="2010" name="Nucleic Acids Res.">
        <title>BeetleBase in 2010: revisions to provide comprehensive genomic information for Tribolium castaneum.</title>
        <authorList>
            <person name="Kim H.S."/>
            <person name="Murphy T."/>
            <person name="Xia J."/>
            <person name="Caragea D."/>
            <person name="Park Y."/>
            <person name="Beeman R.W."/>
            <person name="Lorenzen M.D."/>
            <person name="Butcher S."/>
            <person name="Manak J.R."/>
            <person name="Brown S.J."/>
        </authorList>
    </citation>
    <scope>GENOME REANNOTATION</scope>
    <source>
        <strain evidence="2 3">Georgia GA2</strain>
    </source>
</reference>
<feature type="compositionally biased region" description="Basic and acidic residues" evidence="1">
    <location>
        <begin position="116"/>
        <end position="130"/>
    </location>
</feature>
<evidence type="ECO:0000256" key="1">
    <source>
        <dbReference type="SAM" id="MobiDB-lite"/>
    </source>
</evidence>
<evidence type="ECO:0000313" key="3">
    <source>
        <dbReference type="Proteomes" id="UP000007266"/>
    </source>
</evidence>
<dbReference type="InParanoid" id="D2A0L4"/>
<feature type="compositionally biased region" description="Low complexity" evidence="1">
    <location>
        <begin position="90"/>
        <end position="106"/>
    </location>
</feature>
<evidence type="ECO:0000313" key="2">
    <source>
        <dbReference type="EMBL" id="EFA01668.1"/>
    </source>
</evidence>
<name>D2A0L4_TRICA</name>
<dbReference type="AlphaFoldDB" id="D2A0L4"/>
<keyword evidence="3" id="KW-1185">Reference proteome</keyword>
<reference evidence="2 3" key="1">
    <citation type="journal article" date="2008" name="Nature">
        <title>The genome of the model beetle and pest Tribolium castaneum.</title>
        <authorList>
            <consortium name="Tribolium Genome Sequencing Consortium"/>
            <person name="Richards S."/>
            <person name="Gibbs R.A."/>
            <person name="Weinstock G.M."/>
            <person name="Brown S.J."/>
            <person name="Denell R."/>
            <person name="Beeman R.W."/>
            <person name="Gibbs R."/>
            <person name="Beeman R.W."/>
            <person name="Brown S.J."/>
            <person name="Bucher G."/>
            <person name="Friedrich M."/>
            <person name="Grimmelikhuijzen C.J."/>
            <person name="Klingler M."/>
            <person name="Lorenzen M."/>
            <person name="Richards S."/>
            <person name="Roth S."/>
            <person name="Schroder R."/>
            <person name="Tautz D."/>
            <person name="Zdobnov E.M."/>
            <person name="Muzny D."/>
            <person name="Gibbs R.A."/>
            <person name="Weinstock G.M."/>
            <person name="Attaway T."/>
            <person name="Bell S."/>
            <person name="Buhay C.J."/>
            <person name="Chandrabose M.N."/>
            <person name="Chavez D."/>
            <person name="Clerk-Blankenburg K.P."/>
            <person name="Cree A."/>
            <person name="Dao M."/>
            <person name="Davis C."/>
            <person name="Chacko J."/>
            <person name="Dinh H."/>
            <person name="Dugan-Rocha S."/>
            <person name="Fowler G."/>
            <person name="Garner T.T."/>
            <person name="Garnes J."/>
            <person name="Gnirke A."/>
            <person name="Hawes A."/>
            <person name="Hernandez J."/>
            <person name="Hines S."/>
            <person name="Holder M."/>
            <person name="Hume J."/>
            <person name="Jhangiani S.N."/>
            <person name="Joshi V."/>
            <person name="Khan Z.M."/>
            <person name="Jackson L."/>
            <person name="Kovar C."/>
            <person name="Kowis A."/>
            <person name="Lee S."/>
            <person name="Lewis L.R."/>
            <person name="Margolis J."/>
            <person name="Morgan M."/>
            <person name="Nazareth L.V."/>
            <person name="Nguyen N."/>
            <person name="Okwuonu G."/>
            <person name="Parker D."/>
            <person name="Richards S."/>
            <person name="Ruiz S.J."/>
            <person name="Santibanez J."/>
            <person name="Savard J."/>
            <person name="Scherer S.E."/>
            <person name="Schneider B."/>
            <person name="Sodergren E."/>
            <person name="Tautz D."/>
            <person name="Vattahil S."/>
            <person name="Villasana D."/>
            <person name="White C.S."/>
            <person name="Wright R."/>
            <person name="Park Y."/>
            <person name="Beeman R.W."/>
            <person name="Lord J."/>
            <person name="Oppert B."/>
            <person name="Lorenzen M."/>
            <person name="Brown S."/>
            <person name="Wang L."/>
            <person name="Savard J."/>
            <person name="Tautz D."/>
            <person name="Richards S."/>
            <person name="Weinstock G."/>
            <person name="Gibbs R.A."/>
            <person name="Liu Y."/>
            <person name="Worley K."/>
            <person name="Weinstock G."/>
            <person name="Elsik C.G."/>
            <person name="Reese J.T."/>
            <person name="Elhaik E."/>
            <person name="Landan G."/>
            <person name="Graur D."/>
            <person name="Arensburger P."/>
            <person name="Atkinson P."/>
            <person name="Beeman R.W."/>
            <person name="Beidler J."/>
            <person name="Brown S.J."/>
            <person name="Demuth J.P."/>
            <person name="Drury D.W."/>
            <person name="Du Y.Z."/>
            <person name="Fujiwara H."/>
            <person name="Lorenzen M."/>
            <person name="Maselli V."/>
            <person name="Osanai M."/>
            <person name="Park Y."/>
            <person name="Robertson H.M."/>
            <person name="Tu Z."/>
            <person name="Wang J.J."/>
            <person name="Wang S."/>
            <person name="Richards S."/>
            <person name="Song H."/>
            <person name="Zhang L."/>
            <person name="Sodergren E."/>
            <person name="Werner D."/>
            <person name="Stanke M."/>
            <person name="Morgenstern B."/>
            <person name="Solovyev V."/>
            <person name="Kosarev P."/>
            <person name="Brown G."/>
            <person name="Chen H.C."/>
            <person name="Ermolaeva O."/>
            <person name="Hlavina W."/>
            <person name="Kapustin Y."/>
            <person name="Kiryutin B."/>
            <person name="Kitts P."/>
            <person name="Maglott D."/>
            <person name="Pruitt K."/>
            <person name="Sapojnikov V."/>
            <person name="Souvorov A."/>
            <person name="Mackey A.J."/>
            <person name="Waterhouse R.M."/>
            <person name="Wyder S."/>
            <person name="Zdobnov E.M."/>
            <person name="Zdobnov E.M."/>
            <person name="Wyder S."/>
            <person name="Kriventseva E.V."/>
            <person name="Kadowaki T."/>
            <person name="Bork P."/>
            <person name="Aranda M."/>
            <person name="Bao R."/>
            <person name="Beermann A."/>
            <person name="Berns N."/>
            <person name="Bolognesi R."/>
            <person name="Bonneton F."/>
            <person name="Bopp D."/>
            <person name="Brown S.J."/>
            <person name="Bucher G."/>
            <person name="Butts T."/>
            <person name="Chaumot A."/>
            <person name="Denell R.E."/>
            <person name="Ferrier D.E."/>
            <person name="Friedrich M."/>
            <person name="Gordon C.M."/>
            <person name="Jindra M."/>
            <person name="Klingler M."/>
            <person name="Lan Q."/>
            <person name="Lattorff H.M."/>
            <person name="Laudet V."/>
            <person name="von Levetsow C."/>
            <person name="Liu Z."/>
            <person name="Lutz R."/>
            <person name="Lynch J.A."/>
            <person name="da Fonseca R.N."/>
            <person name="Posnien N."/>
            <person name="Reuter R."/>
            <person name="Roth S."/>
            <person name="Savard J."/>
            <person name="Schinko J.B."/>
            <person name="Schmitt C."/>
            <person name="Schoppmeier M."/>
            <person name="Schroder R."/>
            <person name="Shippy T.D."/>
            <person name="Simonnet F."/>
            <person name="Marques-Souza H."/>
            <person name="Tautz D."/>
            <person name="Tomoyasu Y."/>
            <person name="Trauner J."/>
            <person name="Van der Zee M."/>
            <person name="Vervoort M."/>
            <person name="Wittkopp N."/>
            <person name="Wimmer E.A."/>
            <person name="Yang X."/>
            <person name="Jones A.K."/>
            <person name="Sattelle D.B."/>
            <person name="Ebert P.R."/>
            <person name="Nelson D."/>
            <person name="Scott J.G."/>
            <person name="Beeman R.W."/>
            <person name="Muthukrishnan S."/>
            <person name="Kramer K.J."/>
            <person name="Arakane Y."/>
            <person name="Beeman R.W."/>
            <person name="Zhu Q."/>
            <person name="Hogenkamp D."/>
            <person name="Dixit R."/>
            <person name="Oppert B."/>
            <person name="Jiang H."/>
            <person name="Zou Z."/>
            <person name="Marshall J."/>
            <person name="Elpidina E."/>
            <person name="Vinokurov K."/>
            <person name="Oppert C."/>
            <person name="Zou Z."/>
            <person name="Evans J."/>
            <person name="Lu Z."/>
            <person name="Zhao P."/>
            <person name="Sumathipala N."/>
            <person name="Altincicek B."/>
            <person name="Vilcinskas A."/>
            <person name="Williams M."/>
            <person name="Hultmark D."/>
            <person name="Hetru C."/>
            <person name="Jiang H."/>
            <person name="Grimmelikhuijzen C.J."/>
            <person name="Hauser F."/>
            <person name="Cazzamali G."/>
            <person name="Williamson M."/>
            <person name="Park Y."/>
            <person name="Li B."/>
            <person name="Tanaka Y."/>
            <person name="Predel R."/>
            <person name="Neupert S."/>
            <person name="Schachtner J."/>
            <person name="Verleyen P."/>
            <person name="Raible F."/>
            <person name="Bork P."/>
            <person name="Friedrich M."/>
            <person name="Walden K.K."/>
            <person name="Robertson H.M."/>
            <person name="Angeli S."/>
            <person name="Foret S."/>
            <person name="Bucher G."/>
            <person name="Schuetz S."/>
            <person name="Maleszka R."/>
            <person name="Wimmer E.A."/>
            <person name="Beeman R.W."/>
            <person name="Lorenzen M."/>
            <person name="Tomoyasu Y."/>
            <person name="Miller S.C."/>
            <person name="Grossmann D."/>
            <person name="Bucher G."/>
        </authorList>
    </citation>
    <scope>NUCLEOTIDE SEQUENCE [LARGE SCALE GENOMIC DNA]</scope>
    <source>
        <strain evidence="2 3">Georgia GA2</strain>
    </source>
</reference>
<proteinExistence type="predicted"/>
<feature type="region of interest" description="Disordered" evidence="1">
    <location>
        <begin position="15"/>
        <end position="141"/>
    </location>
</feature>
<dbReference type="EMBL" id="KQ971338">
    <property type="protein sequence ID" value="EFA01668.1"/>
    <property type="molecule type" value="Genomic_DNA"/>
</dbReference>